<feature type="region of interest" description="Disordered" evidence="1">
    <location>
        <begin position="38"/>
        <end position="75"/>
    </location>
</feature>
<sequence>MIERFPSNRKRRRLAWTTRPRPVPVIPDIRRPRLRIGLPRRSAQVRAAPSPRITPARAIPPRSRCPTSRPAPLTSADLIRAEFGPLRADRELQPTSAPPLGAVAAPSFGLLSFSFSSPTLLSNPSFQKSKP</sequence>
<name>A0AAN9KHX1_CLITE</name>
<evidence type="ECO:0000313" key="3">
    <source>
        <dbReference type="Proteomes" id="UP001359559"/>
    </source>
</evidence>
<gene>
    <name evidence="2" type="ORF">RJT34_02904</name>
</gene>
<evidence type="ECO:0000256" key="1">
    <source>
        <dbReference type="SAM" id="MobiDB-lite"/>
    </source>
</evidence>
<proteinExistence type="predicted"/>
<dbReference type="Proteomes" id="UP001359559">
    <property type="component" value="Unassembled WGS sequence"/>
</dbReference>
<evidence type="ECO:0000313" key="2">
    <source>
        <dbReference type="EMBL" id="KAK7318205.1"/>
    </source>
</evidence>
<feature type="compositionally biased region" description="Low complexity" evidence="1">
    <location>
        <begin position="38"/>
        <end position="64"/>
    </location>
</feature>
<reference evidence="2 3" key="1">
    <citation type="submission" date="2024-01" db="EMBL/GenBank/DDBJ databases">
        <title>The genomes of 5 underutilized Papilionoideae crops provide insights into root nodulation and disease resistance.</title>
        <authorList>
            <person name="Yuan L."/>
        </authorList>
    </citation>
    <scope>NUCLEOTIDE SEQUENCE [LARGE SCALE GENOMIC DNA]</scope>
    <source>
        <strain evidence="2">LY-2023</strain>
        <tissue evidence="2">Leaf</tissue>
    </source>
</reference>
<organism evidence="2 3">
    <name type="scientific">Clitoria ternatea</name>
    <name type="common">Butterfly pea</name>
    <dbReference type="NCBI Taxonomy" id="43366"/>
    <lineage>
        <taxon>Eukaryota</taxon>
        <taxon>Viridiplantae</taxon>
        <taxon>Streptophyta</taxon>
        <taxon>Embryophyta</taxon>
        <taxon>Tracheophyta</taxon>
        <taxon>Spermatophyta</taxon>
        <taxon>Magnoliopsida</taxon>
        <taxon>eudicotyledons</taxon>
        <taxon>Gunneridae</taxon>
        <taxon>Pentapetalae</taxon>
        <taxon>rosids</taxon>
        <taxon>fabids</taxon>
        <taxon>Fabales</taxon>
        <taxon>Fabaceae</taxon>
        <taxon>Papilionoideae</taxon>
        <taxon>50 kb inversion clade</taxon>
        <taxon>NPAAA clade</taxon>
        <taxon>indigoferoid/millettioid clade</taxon>
        <taxon>Phaseoleae</taxon>
        <taxon>Clitoria</taxon>
    </lineage>
</organism>
<accession>A0AAN9KHX1</accession>
<dbReference type="AlphaFoldDB" id="A0AAN9KHX1"/>
<protein>
    <submittedName>
        <fullName evidence="2">Uncharacterized protein</fullName>
    </submittedName>
</protein>
<keyword evidence="3" id="KW-1185">Reference proteome</keyword>
<comment type="caution">
    <text evidence="2">The sequence shown here is derived from an EMBL/GenBank/DDBJ whole genome shotgun (WGS) entry which is preliminary data.</text>
</comment>
<dbReference type="EMBL" id="JAYKXN010000001">
    <property type="protein sequence ID" value="KAK7318205.1"/>
    <property type="molecule type" value="Genomic_DNA"/>
</dbReference>